<protein>
    <recommendedName>
        <fullName evidence="6">RNA methyltransferase</fullName>
        <ecNumber evidence="6">2.1.1.-</ecNumber>
    </recommendedName>
</protein>
<evidence type="ECO:0000259" key="8">
    <source>
        <dbReference type="PROSITE" id="PS51515"/>
    </source>
</evidence>
<accession>A0ABM4C8B1</accession>
<evidence type="ECO:0000256" key="3">
    <source>
        <dbReference type="ARBA" id="ARBA00022679"/>
    </source>
</evidence>
<feature type="domain" description="Bin3-type SAM" evidence="8">
    <location>
        <begin position="31"/>
        <end position="318"/>
    </location>
</feature>
<evidence type="ECO:0000256" key="6">
    <source>
        <dbReference type="RuleBase" id="RU367087"/>
    </source>
</evidence>
<evidence type="ECO:0000256" key="2">
    <source>
        <dbReference type="ARBA" id="ARBA00022603"/>
    </source>
</evidence>
<dbReference type="PANTHER" id="PTHR12315:SF0">
    <property type="entry name" value="7SK SNRNA METHYLPHOSPHATE CAPPING ENZYME"/>
    <property type="match status" value="1"/>
</dbReference>
<organism evidence="9 10">
    <name type="scientific">Hydra vulgaris</name>
    <name type="common">Hydra</name>
    <name type="synonym">Hydra attenuata</name>
    <dbReference type="NCBI Taxonomy" id="6087"/>
    <lineage>
        <taxon>Eukaryota</taxon>
        <taxon>Metazoa</taxon>
        <taxon>Cnidaria</taxon>
        <taxon>Hydrozoa</taxon>
        <taxon>Hydroidolina</taxon>
        <taxon>Anthoathecata</taxon>
        <taxon>Aplanulata</taxon>
        <taxon>Hydridae</taxon>
        <taxon>Hydra</taxon>
    </lineage>
</organism>
<evidence type="ECO:0000256" key="5">
    <source>
        <dbReference type="PROSITE-ProRule" id="PRU00848"/>
    </source>
</evidence>
<dbReference type="Gene3D" id="3.40.50.150">
    <property type="entry name" value="Vaccinia Virus protein VP39"/>
    <property type="match status" value="1"/>
</dbReference>
<keyword evidence="3 6" id="KW-0808">Transferase</keyword>
<evidence type="ECO:0000256" key="4">
    <source>
        <dbReference type="ARBA" id="ARBA00022691"/>
    </source>
</evidence>
<proteinExistence type="inferred from homology"/>
<keyword evidence="9" id="KW-1185">Reference proteome</keyword>
<evidence type="ECO:0000256" key="7">
    <source>
        <dbReference type="SAM" id="MobiDB-lite"/>
    </source>
</evidence>
<dbReference type="GeneID" id="100215353"/>
<dbReference type="InterPro" id="IPR039772">
    <property type="entry name" value="Bin3-like"/>
</dbReference>
<name>A0ABM4C8B1_HYDVU</name>
<dbReference type="EC" id="2.1.1.-" evidence="6"/>
<dbReference type="PANTHER" id="PTHR12315">
    <property type="entry name" value="BICOID-INTERACTING PROTEIN RELATED"/>
    <property type="match status" value="1"/>
</dbReference>
<evidence type="ECO:0000256" key="1">
    <source>
        <dbReference type="ARBA" id="ARBA00008361"/>
    </source>
</evidence>
<dbReference type="Pfam" id="PF06859">
    <property type="entry name" value="Bin3"/>
    <property type="match status" value="1"/>
</dbReference>
<dbReference type="Proteomes" id="UP001652625">
    <property type="component" value="Chromosome 07"/>
</dbReference>
<feature type="compositionally biased region" description="Basic and acidic residues" evidence="7">
    <location>
        <begin position="103"/>
        <end position="116"/>
    </location>
</feature>
<dbReference type="SUPFAM" id="SSF53335">
    <property type="entry name" value="S-adenosyl-L-methionine-dependent methyltransferases"/>
    <property type="match status" value="1"/>
</dbReference>
<dbReference type="InterPro" id="IPR024160">
    <property type="entry name" value="BIN3_SAM-bd_dom"/>
</dbReference>
<dbReference type="InterPro" id="IPR010675">
    <property type="entry name" value="Bin3_C"/>
</dbReference>
<dbReference type="PROSITE" id="PS51515">
    <property type="entry name" value="BIN3_SAM"/>
    <property type="match status" value="1"/>
</dbReference>
<dbReference type="InterPro" id="IPR029063">
    <property type="entry name" value="SAM-dependent_MTases_sf"/>
</dbReference>
<keyword evidence="2 6" id="KW-0489">Methyltransferase</keyword>
<dbReference type="CDD" id="cd02440">
    <property type="entry name" value="AdoMet_MTases"/>
    <property type="match status" value="2"/>
</dbReference>
<keyword evidence="4 5" id="KW-0949">S-adenosyl-L-methionine</keyword>
<gene>
    <name evidence="10" type="primary">LOC100215353</name>
</gene>
<evidence type="ECO:0000313" key="9">
    <source>
        <dbReference type="Proteomes" id="UP001652625"/>
    </source>
</evidence>
<comment type="similarity">
    <text evidence="1 6">Belongs to the methyltransferase superfamily.</text>
</comment>
<feature type="region of interest" description="Disordered" evidence="7">
    <location>
        <begin position="96"/>
        <end position="116"/>
    </location>
</feature>
<dbReference type="RefSeq" id="XP_065657860.1">
    <property type="nucleotide sequence ID" value="XM_065801788.1"/>
</dbReference>
<sequence>MKRVNVEKDCKFKYGNYNRYYGYRNENTDVDKRIFLLQKDWFEGKSCLDIGCNVGHFTLYIAKFFEPKQIKGVDIDFNLIKAARANILHYIDNKNSQSPKVKKSNESNESNQKDDKAKQIVNESLVVNGEQFNGCLEKKDEQSLKLHEDITKCKHDENSSSNCIHNGNGNVQAELLKREQKFPYNVTFITENFVPSSENLLKYTKEEYDIIICLSVTKWVQLNSGDEGLKLMFRKIFKLLNPGGKFLLEPQPYKSYKRRKNLSTEIRNNYDNIKLKPEDYINFLISEVGFTSYTQLDTLKHDKQGFERPVYLLTKASTAL</sequence>
<reference evidence="10" key="1">
    <citation type="submission" date="2025-08" db="UniProtKB">
        <authorList>
            <consortium name="RefSeq"/>
        </authorList>
    </citation>
    <scope>IDENTIFICATION</scope>
</reference>
<evidence type="ECO:0000313" key="10">
    <source>
        <dbReference type="RefSeq" id="XP_065657860.1"/>
    </source>
</evidence>